<keyword evidence="3" id="KW-1185">Reference proteome</keyword>
<dbReference type="EMBL" id="BPLR01016712">
    <property type="protein sequence ID" value="GIY85920.1"/>
    <property type="molecule type" value="Genomic_DNA"/>
</dbReference>
<feature type="region of interest" description="Disordered" evidence="1">
    <location>
        <begin position="86"/>
        <end position="106"/>
    </location>
</feature>
<evidence type="ECO:0000313" key="2">
    <source>
        <dbReference type="EMBL" id="GIY85920.1"/>
    </source>
</evidence>
<accession>A0AAV4WW34</accession>
<protein>
    <submittedName>
        <fullName evidence="2">Uncharacterized protein</fullName>
    </submittedName>
</protein>
<sequence>MKKNNKEEGKKMAEKPSAKINLREHICIAKEFLARPTLAKKHRTKQRQEFYTEYSTILTPEGSIKEAAVGILRTWGKHSLLGNEKKSIERMEKNKKEEGKKTARNRRRRLICENIFASPKNSSSTQLLQRKQNKAEAGVLYGTPYYYNS</sequence>
<dbReference type="AlphaFoldDB" id="A0AAV4WW34"/>
<dbReference type="Proteomes" id="UP001054945">
    <property type="component" value="Unassembled WGS sequence"/>
</dbReference>
<proteinExistence type="predicted"/>
<organism evidence="2 3">
    <name type="scientific">Caerostris extrusa</name>
    <name type="common">Bark spider</name>
    <name type="synonym">Caerostris bankana</name>
    <dbReference type="NCBI Taxonomy" id="172846"/>
    <lineage>
        <taxon>Eukaryota</taxon>
        <taxon>Metazoa</taxon>
        <taxon>Ecdysozoa</taxon>
        <taxon>Arthropoda</taxon>
        <taxon>Chelicerata</taxon>
        <taxon>Arachnida</taxon>
        <taxon>Araneae</taxon>
        <taxon>Araneomorphae</taxon>
        <taxon>Entelegynae</taxon>
        <taxon>Araneoidea</taxon>
        <taxon>Araneidae</taxon>
        <taxon>Caerostris</taxon>
    </lineage>
</organism>
<name>A0AAV4WW34_CAEEX</name>
<feature type="compositionally biased region" description="Basic and acidic residues" evidence="1">
    <location>
        <begin position="86"/>
        <end position="101"/>
    </location>
</feature>
<reference evidence="2 3" key="1">
    <citation type="submission" date="2021-06" db="EMBL/GenBank/DDBJ databases">
        <title>Caerostris extrusa draft genome.</title>
        <authorList>
            <person name="Kono N."/>
            <person name="Arakawa K."/>
        </authorList>
    </citation>
    <scope>NUCLEOTIDE SEQUENCE [LARGE SCALE GENOMIC DNA]</scope>
</reference>
<gene>
    <name evidence="2" type="ORF">CEXT_162981</name>
</gene>
<evidence type="ECO:0000313" key="3">
    <source>
        <dbReference type="Proteomes" id="UP001054945"/>
    </source>
</evidence>
<evidence type="ECO:0000256" key="1">
    <source>
        <dbReference type="SAM" id="MobiDB-lite"/>
    </source>
</evidence>
<comment type="caution">
    <text evidence="2">The sequence shown here is derived from an EMBL/GenBank/DDBJ whole genome shotgun (WGS) entry which is preliminary data.</text>
</comment>